<evidence type="ECO:0000313" key="1">
    <source>
        <dbReference type="EMBL" id="ADG35984.1"/>
    </source>
</evidence>
<sequence>MRPFQTFSVKSVEILVARLQEINEARVLDKTFIAQTGYGNVELPRFIRDLQQRIEDAKLINDIIGTNEAKINMTDGNTYFVLIDIFKKYEERTNPKANGL</sequence>
<reference evidence="1 2" key="1">
    <citation type="journal article" date="2010" name="Virol. J.">
        <title>Genomes of the T4-related bacteriophages as windows on microbial genome evolution.</title>
        <authorList>
            <person name="Petrov V.M."/>
            <person name="Ratnayaka S."/>
            <person name="Nolan J.M."/>
            <person name="Miller E.S."/>
            <person name="Karam J.D."/>
        </authorList>
    </citation>
    <scope>NUCLEOTIDE SEQUENCE [LARGE SCALE GENOMIC DNA]</scope>
</reference>
<protein>
    <submittedName>
        <fullName evidence="1">Uncharacterized protein</fullName>
    </submittedName>
</protein>
<gene>
    <name evidence="1" type="ORF">Acj61p019</name>
</gene>
<dbReference type="KEGG" id="vg:9925910"/>
<dbReference type="RefSeq" id="YP_004009636.1">
    <property type="nucleotide sequence ID" value="NC_014661.1"/>
</dbReference>
<organism evidence="1 2">
    <name type="scientific">Acinetobacter phage Acj61</name>
    <dbReference type="NCBI Taxonomy" id="760732"/>
    <lineage>
        <taxon>Viruses</taxon>
        <taxon>Duplodnaviria</taxon>
        <taxon>Heunggongvirae</taxon>
        <taxon>Uroviricota</taxon>
        <taxon>Caudoviricetes</taxon>
        <taxon>Pantevenvirales</taxon>
        <taxon>Straboviridae</taxon>
        <taxon>Twarogvirinae</taxon>
        <taxon>Lasallevirus</taxon>
        <taxon>Lasallevirus Acj61</taxon>
        <taxon>Acinetobacter virus Acj61</taxon>
    </lineage>
</organism>
<name>E5E400_9CAUD</name>
<accession>E5E400</accession>
<keyword evidence="2" id="KW-1185">Reference proteome</keyword>
<proteinExistence type="predicted"/>
<dbReference type="Proteomes" id="UP000008730">
    <property type="component" value="Segment"/>
</dbReference>
<dbReference type="GeneID" id="9925910"/>
<evidence type="ECO:0000313" key="2">
    <source>
        <dbReference type="Proteomes" id="UP000008730"/>
    </source>
</evidence>
<dbReference type="EMBL" id="GU911519">
    <property type="protein sequence ID" value="ADG35984.1"/>
    <property type="molecule type" value="Genomic_DNA"/>
</dbReference>